<evidence type="ECO:0000313" key="1">
    <source>
        <dbReference type="EMBL" id="GGJ23476.1"/>
    </source>
</evidence>
<proteinExistence type="predicted"/>
<organism evidence="1 2">
    <name type="scientific">Deinococcus roseus</name>
    <dbReference type="NCBI Taxonomy" id="392414"/>
    <lineage>
        <taxon>Bacteria</taxon>
        <taxon>Thermotogati</taxon>
        <taxon>Deinococcota</taxon>
        <taxon>Deinococci</taxon>
        <taxon>Deinococcales</taxon>
        <taxon>Deinococcaceae</taxon>
        <taxon>Deinococcus</taxon>
    </lineage>
</organism>
<name>A0ABQ2CWL8_9DEIO</name>
<protein>
    <submittedName>
        <fullName evidence="1">Uncharacterized protein</fullName>
    </submittedName>
</protein>
<dbReference type="EMBL" id="BMOD01000002">
    <property type="protein sequence ID" value="GGJ23476.1"/>
    <property type="molecule type" value="Genomic_DNA"/>
</dbReference>
<dbReference type="RefSeq" id="WP_188999960.1">
    <property type="nucleotide sequence ID" value="NZ_BMOD01000002.1"/>
</dbReference>
<sequence>MTETDLRELLRGGETFTVEFKSDSPDQKRGLSDDDLIEALVYRPKGTTP</sequence>
<dbReference type="Proteomes" id="UP000632222">
    <property type="component" value="Unassembled WGS sequence"/>
</dbReference>
<keyword evidence="2" id="KW-1185">Reference proteome</keyword>
<reference evidence="2" key="1">
    <citation type="journal article" date="2019" name="Int. J. Syst. Evol. Microbiol.">
        <title>The Global Catalogue of Microorganisms (GCM) 10K type strain sequencing project: providing services to taxonomists for standard genome sequencing and annotation.</title>
        <authorList>
            <consortium name="The Broad Institute Genomics Platform"/>
            <consortium name="The Broad Institute Genome Sequencing Center for Infectious Disease"/>
            <person name="Wu L."/>
            <person name="Ma J."/>
        </authorList>
    </citation>
    <scope>NUCLEOTIDE SEQUENCE [LARGE SCALE GENOMIC DNA]</scope>
    <source>
        <strain evidence="2">JCM 14370</strain>
    </source>
</reference>
<comment type="caution">
    <text evidence="1">The sequence shown here is derived from an EMBL/GenBank/DDBJ whole genome shotgun (WGS) entry which is preliminary data.</text>
</comment>
<evidence type="ECO:0000313" key="2">
    <source>
        <dbReference type="Proteomes" id="UP000632222"/>
    </source>
</evidence>
<gene>
    <name evidence="1" type="ORF">GCM10008938_07020</name>
</gene>
<accession>A0ABQ2CWL8</accession>